<dbReference type="PANTHER" id="PTHR34858:SF1">
    <property type="entry name" value="CYSO-CYSTEINE PEPTIDASE"/>
    <property type="match status" value="1"/>
</dbReference>
<dbReference type="GO" id="GO:0008270">
    <property type="term" value="F:zinc ion binding"/>
    <property type="evidence" value="ECO:0007669"/>
    <property type="project" value="TreeGrafter"/>
</dbReference>
<dbReference type="AlphaFoldDB" id="A0A1F4RBC7"/>
<reference evidence="7 8" key="1">
    <citation type="journal article" date="2016" name="Nat. Commun.">
        <title>Thousands of microbial genomes shed light on interconnected biogeochemical processes in an aquifer system.</title>
        <authorList>
            <person name="Anantharaman K."/>
            <person name="Brown C.T."/>
            <person name="Hug L.A."/>
            <person name="Sharon I."/>
            <person name="Castelle C.J."/>
            <person name="Probst A.J."/>
            <person name="Thomas B.C."/>
            <person name="Singh A."/>
            <person name="Wilkins M.J."/>
            <person name="Karaoz U."/>
            <person name="Brodie E.L."/>
            <person name="Williams K.H."/>
            <person name="Hubbard S.S."/>
            <person name="Banfield J.F."/>
        </authorList>
    </citation>
    <scope>NUCLEOTIDE SEQUENCE [LARGE SCALE GENOMIC DNA]</scope>
</reference>
<evidence type="ECO:0000256" key="4">
    <source>
        <dbReference type="ARBA" id="ARBA00022833"/>
    </source>
</evidence>
<evidence type="ECO:0000256" key="5">
    <source>
        <dbReference type="ARBA" id="ARBA00023049"/>
    </source>
</evidence>
<evidence type="ECO:0000256" key="1">
    <source>
        <dbReference type="ARBA" id="ARBA00022670"/>
    </source>
</evidence>
<proteinExistence type="predicted"/>
<accession>A0A1F4RBC7</accession>
<keyword evidence="5" id="KW-0482">Metalloprotease</keyword>
<dbReference type="SUPFAM" id="SSF102712">
    <property type="entry name" value="JAB1/MPN domain"/>
    <property type="match status" value="1"/>
</dbReference>
<name>A0A1F4RBC7_UNCSA</name>
<sequence length="192" mass="21835">MFTITERQYKIIMKQAQAGYPQETGGILGGRENTILGVLPIANKVIKNNTEIFGITGDDIERAYYFLVKHKLEFLGLYHSHPKGIPYPSAQDLSHNQKHLFIVGLQDRYNPELYAWRVEEGKVYAENIKIISDIGISVIDITTGKPKLSENISREEMDRLAQMIDDWVTGKEPEYPRMGPVMWDASSFSTLA</sequence>
<feature type="domain" description="JAB" evidence="6">
    <location>
        <begin position="7"/>
        <end position="117"/>
    </location>
</feature>
<evidence type="ECO:0000256" key="2">
    <source>
        <dbReference type="ARBA" id="ARBA00022723"/>
    </source>
</evidence>
<dbReference type="GO" id="GO:0006508">
    <property type="term" value="P:proteolysis"/>
    <property type="evidence" value="ECO:0007669"/>
    <property type="project" value="UniProtKB-KW"/>
</dbReference>
<dbReference type="EMBL" id="METP01000040">
    <property type="protein sequence ID" value="OGC05484.1"/>
    <property type="molecule type" value="Genomic_DNA"/>
</dbReference>
<dbReference type="Gene3D" id="3.40.140.10">
    <property type="entry name" value="Cytidine Deaminase, domain 2"/>
    <property type="match status" value="1"/>
</dbReference>
<dbReference type="Pfam" id="PF14464">
    <property type="entry name" value="Prok-JAB"/>
    <property type="match status" value="1"/>
</dbReference>
<organism evidence="7 8">
    <name type="scientific">candidate division WOR-1 bacterium RIFCSPLOWO2_02_FULL_46_20</name>
    <dbReference type="NCBI Taxonomy" id="1802567"/>
    <lineage>
        <taxon>Bacteria</taxon>
        <taxon>Bacillati</taxon>
        <taxon>Saganbacteria</taxon>
    </lineage>
</organism>
<comment type="caution">
    <text evidence="7">The sequence shown here is derived from an EMBL/GenBank/DDBJ whole genome shotgun (WGS) entry which is preliminary data.</text>
</comment>
<evidence type="ECO:0000313" key="7">
    <source>
        <dbReference type="EMBL" id="OGC05484.1"/>
    </source>
</evidence>
<dbReference type="Proteomes" id="UP000176938">
    <property type="component" value="Unassembled WGS sequence"/>
</dbReference>
<evidence type="ECO:0000259" key="6">
    <source>
        <dbReference type="Pfam" id="PF14464"/>
    </source>
</evidence>
<keyword evidence="4" id="KW-0862">Zinc</keyword>
<dbReference type="PANTHER" id="PTHR34858">
    <property type="entry name" value="CYSO-CYSTEINE PEPTIDASE"/>
    <property type="match status" value="1"/>
</dbReference>
<dbReference type="InterPro" id="IPR051929">
    <property type="entry name" value="VirAsm_ModProt"/>
</dbReference>
<keyword evidence="2" id="KW-0479">Metal-binding</keyword>
<keyword evidence="3" id="KW-0378">Hydrolase</keyword>
<protein>
    <recommendedName>
        <fullName evidence="6">JAB domain-containing protein</fullName>
    </recommendedName>
</protein>
<evidence type="ECO:0000313" key="8">
    <source>
        <dbReference type="Proteomes" id="UP000176938"/>
    </source>
</evidence>
<keyword evidence="1" id="KW-0645">Protease</keyword>
<dbReference type="InterPro" id="IPR028090">
    <property type="entry name" value="JAB_dom_prok"/>
</dbReference>
<gene>
    <name evidence="7" type="ORF">A3H38_05835</name>
</gene>
<dbReference type="GO" id="GO:0008235">
    <property type="term" value="F:metalloexopeptidase activity"/>
    <property type="evidence" value="ECO:0007669"/>
    <property type="project" value="TreeGrafter"/>
</dbReference>
<evidence type="ECO:0000256" key="3">
    <source>
        <dbReference type="ARBA" id="ARBA00022801"/>
    </source>
</evidence>